<dbReference type="STRING" id="6832.A0A553PDF1"/>
<dbReference type="Gene3D" id="1.10.510.10">
    <property type="entry name" value="Transferase(Phosphotransferase) domain 1"/>
    <property type="match status" value="1"/>
</dbReference>
<dbReference type="SUPFAM" id="SSF56112">
    <property type="entry name" value="Protein kinase-like (PK-like)"/>
    <property type="match status" value="1"/>
</dbReference>
<dbReference type="InterPro" id="IPR000719">
    <property type="entry name" value="Prot_kinase_dom"/>
</dbReference>
<sequence length="521" mass="59031">MVNDLKTDYYYRRHGSSRLDVVQGTSNRSSAISLGRISQSSDVRKGANSSVGAVPLLPVPHSQKAQIQLRASSLSSEQLKMSDRRGSNISRLPFSDPTVKTVDSLYQRLQWQQLHDEEAKKEFALGKRIGFYRFKNEIGTGNFSKVKLAHHLLTKEKVAVKIIDKTKLDAKTRKMLNREIRTMDMLSHPSLIRLYEVAESVSGIFLFMEYAPGGELYAKLSEDGCYNEDQAKPIFAQIASAVSYMHDRFFIHRDIKAENVFFVDPYNVKLGDFGFATQVDKIDQHLNTFCGSPPYAAPELFEDDHYYGPSVDIWALGILLYFMVTGHMPFNGKTVPTIKHAILDGSFELPEYLSQECMDLISGILRRKPLLRLTLQQMQESSWLEGVQWPEEDSIYRPLPSTSYQFISELSETEQATRETLEHLGIVKDLLQSHVDRGSRSHVIGTFRIIQHRTILNAIGSQSSFGEAPPRTSQSDQTRGRTPLSQGSKGNSSESFPPRNLSRRRRNTLKASKHSKFCNLL</sequence>
<comment type="catalytic activity">
    <reaction evidence="8">
        <text>L-seryl-[protein] + ATP = O-phospho-L-seryl-[protein] + ADP + H(+)</text>
        <dbReference type="Rhea" id="RHEA:17989"/>
        <dbReference type="Rhea" id="RHEA-COMP:9863"/>
        <dbReference type="Rhea" id="RHEA-COMP:11604"/>
        <dbReference type="ChEBI" id="CHEBI:15378"/>
        <dbReference type="ChEBI" id="CHEBI:29999"/>
        <dbReference type="ChEBI" id="CHEBI:30616"/>
        <dbReference type="ChEBI" id="CHEBI:83421"/>
        <dbReference type="ChEBI" id="CHEBI:456216"/>
        <dbReference type="EC" id="2.7.11.1"/>
    </reaction>
</comment>
<dbReference type="GO" id="GO:0035556">
    <property type="term" value="P:intracellular signal transduction"/>
    <property type="evidence" value="ECO:0007669"/>
    <property type="project" value="TreeGrafter"/>
</dbReference>
<dbReference type="GO" id="GO:0000226">
    <property type="term" value="P:microtubule cytoskeleton organization"/>
    <property type="evidence" value="ECO:0007669"/>
    <property type="project" value="TreeGrafter"/>
</dbReference>
<keyword evidence="4 9" id="KW-0547">Nucleotide-binding</keyword>
<dbReference type="Pfam" id="PF00069">
    <property type="entry name" value="Pkinase"/>
    <property type="match status" value="1"/>
</dbReference>
<accession>A0A553PDF1</accession>
<dbReference type="EMBL" id="VCGU01000005">
    <property type="protein sequence ID" value="TRY75686.1"/>
    <property type="molecule type" value="Genomic_DNA"/>
</dbReference>
<keyword evidence="5" id="KW-0418">Kinase</keyword>
<dbReference type="GO" id="GO:0005737">
    <property type="term" value="C:cytoplasm"/>
    <property type="evidence" value="ECO:0007669"/>
    <property type="project" value="TreeGrafter"/>
</dbReference>
<evidence type="ECO:0000256" key="4">
    <source>
        <dbReference type="ARBA" id="ARBA00022741"/>
    </source>
</evidence>
<evidence type="ECO:0000256" key="2">
    <source>
        <dbReference type="ARBA" id="ARBA00022527"/>
    </source>
</evidence>
<dbReference type="SMART" id="SM00220">
    <property type="entry name" value="S_TKc"/>
    <property type="match status" value="1"/>
</dbReference>
<organism evidence="12 13">
    <name type="scientific">Tigriopus californicus</name>
    <name type="common">Marine copepod</name>
    <dbReference type="NCBI Taxonomy" id="6832"/>
    <lineage>
        <taxon>Eukaryota</taxon>
        <taxon>Metazoa</taxon>
        <taxon>Ecdysozoa</taxon>
        <taxon>Arthropoda</taxon>
        <taxon>Crustacea</taxon>
        <taxon>Multicrustacea</taxon>
        <taxon>Hexanauplia</taxon>
        <taxon>Copepoda</taxon>
        <taxon>Harpacticoida</taxon>
        <taxon>Harpacticidae</taxon>
        <taxon>Tigriopus</taxon>
    </lineage>
</organism>
<protein>
    <recommendedName>
        <fullName evidence="1">non-specific serine/threonine protein kinase</fullName>
        <ecNumber evidence="1">2.7.11.1</ecNumber>
    </recommendedName>
</protein>
<dbReference type="InterPro" id="IPR011009">
    <property type="entry name" value="Kinase-like_dom_sf"/>
</dbReference>
<keyword evidence="6 9" id="KW-0067">ATP-binding</keyword>
<comment type="catalytic activity">
    <reaction evidence="7">
        <text>L-threonyl-[protein] + ATP = O-phospho-L-threonyl-[protein] + ADP + H(+)</text>
        <dbReference type="Rhea" id="RHEA:46608"/>
        <dbReference type="Rhea" id="RHEA-COMP:11060"/>
        <dbReference type="Rhea" id="RHEA-COMP:11605"/>
        <dbReference type="ChEBI" id="CHEBI:15378"/>
        <dbReference type="ChEBI" id="CHEBI:30013"/>
        <dbReference type="ChEBI" id="CHEBI:30616"/>
        <dbReference type="ChEBI" id="CHEBI:61977"/>
        <dbReference type="ChEBI" id="CHEBI:456216"/>
        <dbReference type="EC" id="2.7.11.1"/>
    </reaction>
</comment>
<evidence type="ECO:0000313" key="12">
    <source>
        <dbReference type="EMBL" id="TRY75686.1"/>
    </source>
</evidence>
<feature type="binding site" evidence="9">
    <location>
        <position position="161"/>
    </location>
    <ligand>
        <name>ATP</name>
        <dbReference type="ChEBI" id="CHEBI:30616"/>
    </ligand>
</feature>
<evidence type="ECO:0000259" key="11">
    <source>
        <dbReference type="PROSITE" id="PS50011"/>
    </source>
</evidence>
<dbReference type="PANTHER" id="PTHR24346:SF49">
    <property type="entry name" value="NIM1 SERINE_THREONINE PROTEIN KINASE"/>
    <property type="match status" value="1"/>
</dbReference>
<proteinExistence type="predicted"/>
<evidence type="ECO:0000256" key="9">
    <source>
        <dbReference type="PROSITE-ProRule" id="PRU10141"/>
    </source>
</evidence>
<dbReference type="Proteomes" id="UP000318571">
    <property type="component" value="Chromosome 2"/>
</dbReference>
<evidence type="ECO:0000256" key="6">
    <source>
        <dbReference type="ARBA" id="ARBA00022840"/>
    </source>
</evidence>
<name>A0A553PDF1_TIGCA</name>
<dbReference type="PANTHER" id="PTHR24346">
    <property type="entry name" value="MAP/MICROTUBULE AFFINITY-REGULATING KINASE"/>
    <property type="match status" value="1"/>
</dbReference>
<dbReference type="GO" id="GO:0005524">
    <property type="term" value="F:ATP binding"/>
    <property type="evidence" value="ECO:0007669"/>
    <property type="project" value="UniProtKB-UniRule"/>
</dbReference>
<evidence type="ECO:0000256" key="5">
    <source>
        <dbReference type="ARBA" id="ARBA00022777"/>
    </source>
</evidence>
<dbReference type="AlphaFoldDB" id="A0A553PDF1"/>
<keyword evidence="13" id="KW-1185">Reference proteome</keyword>
<dbReference type="FunFam" id="3.30.200.20:FF:000003">
    <property type="entry name" value="Non-specific serine/threonine protein kinase"/>
    <property type="match status" value="1"/>
</dbReference>
<keyword evidence="3" id="KW-0808">Transferase</keyword>
<dbReference type="GO" id="GO:0050321">
    <property type="term" value="F:tau-protein kinase activity"/>
    <property type="evidence" value="ECO:0007669"/>
    <property type="project" value="TreeGrafter"/>
</dbReference>
<feature type="region of interest" description="Disordered" evidence="10">
    <location>
        <begin position="461"/>
        <end position="521"/>
    </location>
</feature>
<feature type="compositionally biased region" description="Basic residues" evidence="10">
    <location>
        <begin position="501"/>
        <end position="521"/>
    </location>
</feature>
<gene>
    <name evidence="12" type="ORF">TCAL_08493</name>
</gene>
<feature type="domain" description="Protein kinase" evidence="11">
    <location>
        <begin position="132"/>
        <end position="384"/>
    </location>
</feature>
<feature type="compositionally biased region" description="Polar residues" evidence="10">
    <location>
        <begin position="461"/>
        <end position="477"/>
    </location>
</feature>
<reference evidence="12 13" key="1">
    <citation type="journal article" date="2018" name="Nat. Ecol. Evol.">
        <title>Genomic signatures of mitonuclear coevolution across populations of Tigriopus californicus.</title>
        <authorList>
            <person name="Barreto F.S."/>
            <person name="Watson E.T."/>
            <person name="Lima T.G."/>
            <person name="Willett C.S."/>
            <person name="Edmands S."/>
            <person name="Li W."/>
            <person name="Burton R.S."/>
        </authorList>
    </citation>
    <scope>NUCLEOTIDE SEQUENCE [LARGE SCALE GENOMIC DNA]</scope>
    <source>
        <strain evidence="12 13">San Diego</strain>
    </source>
</reference>
<evidence type="ECO:0000256" key="3">
    <source>
        <dbReference type="ARBA" id="ARBA00022679"/>
    </source>
</evidence>
<keyword evidence="2" id="KW-0723">Serine/threonine-protein kinase</keyword>
<dbReference type="EC" id="2.7.11.1" evidence="1"/>
<evidence type="ECO:0000313" key="13">
    <source>
        <dbReference type="Proteomes" id="UP000318571"/>
    </source>
</evidence>
<evidence type="ECO:0000256" key="7">
    <source>
        <dbReference type="ARBA" id="ARBA00047899"/>
    </source>
</evidence>
<evidence type="ECO:0000256" key="10">
    <source>
        <dbReference type="SAM" id="MobiDB-lite"/>
    </source>
</evidence>
<dbReference type="PROSITE" id="PS00107">
    <property type="entry name" value="PROTEIN_KINASE_ATP"/>
    <property type="match status" value="1"/>
</dbReference>
<dbReference type="InterPro" id="IPR017441">
    <property type="entry name" value="Protein_kinase_ATP_BS"/>
</dbReference>
<dbReference type="PROSITE" id="PS00108">
    <property type="entry name" value="PROTEIN_KINASE_ST"/>
    <property type="match status" value="1"/>
</dbReference>
<feature type="compositionally biased region" description="Polar residues" evidence="10">
    <location>
        <begin position="483"/>
        <end position="495"/>
    </location>
</feature>
<dbReference type="InterPro" id="IPR008271">
    <property type="entry name" value="Ser/Thr_kinase_AS"/>
</dbReference>
<evidence type="ECO:0000256" key="1">
    <source>
        <dbReference type="ARBA" id="ARBA00012513"/>
    </source>
</evidence>
<evidence type="ECO:0000256" key="8">
    <source>
        <dbReference type="ARBA" id="ARBA00048679"/>
    </source>
</evidence>
<comment type="caution">
    <text evidence="12">The sequence shown here is derived from an EMBL/GenBank/DDBJ whole genome shotgun (WGS) entry which is preliminary data.</text>
</comment>
<dbReference type="PROSITE" id="PS50011">
    <property type="entry name" value="PROTEIN_KINASE_DOM"/>
    <property type="match status" value="1"/>
</dbReference>
<dbReference type="OMA" id="NHMHELN"/>
<dbReference type="FunFam" id="1.10.510.10:FF:000571">
    <property type="entry name" value="Maternal embryonic leucine zipper kinase"/>
    <property type="match status" value="1"/>
</dbReference>